<dbReference type="Proteomes" id="UP000050482">
    <property type="component" value="Unassembled WGS sequence"/>
</dbReference>
<keyword evidence="1" id="KW-0472">Membrane</keyword>
<protein>
    <submittedName>
        <fullName evidence="2">Uncharacterized protein</fullName>
    </submittedName>
</protein>
<feature type="transmembrane region" description="Helical" evidence="1">
    <location>
        <begin position="21"/>
        <end position="46"/>
    </location>
</feature>
<evidence type="ECO:0000256" key="1">
    <source>
        <dbReference type="SAM" id="Phobius"/>
    </source>
</evidence>
<evidence type="ECO:0000313" key="2">
    <source>
        <dbReference type="EMBL" id="KPV40378.1"/>
    </source>
</evidence>
<dbReference type="AlphaFoldDB" id="A0A0P9GJS2"/>
<proteinExistence type="predicted"/>
<reference evidence="2 3" key="1">
    <citation type="submission" date="2015-09" db="EMBL/GenBank/DDBJ databases">
        <title>Draft genome sequence of Alicyclobacillus ferrooxydans DSM 22381.</title>
        <authorList>
            <person name="Hemp J."/>
        </authorList>
    </citation>
    <scope>NUCLEOTIDE SEQUENCE [LARGE SCALE GENOMIC DNA]</scope>
    <source>
        <strain evidence="2 3">TC-34</strain>
    </source>
</reference>
<gene>
    <name evidence="2" type="ORF">AN477_21970</name>
</gene>
<evidence type="ECO:0000313" key="3">
    <source>
        <dbReference type="Proteomes" id="UP000050482"/>
    </source>
</evidence>
<keyword evidence="3" id="KW-1185">Reference proteome</keyword>
<sequence>MMKTAQRSMKRFYQFLRREDGYTVALNLTFLFVTLGMVMLAILMWFGTAMTAYASLRNAATSAAFAAQAQVSQQNSGSGTGFSTGVDWVLQNDYQSAANTLFETQVSNLHLDSAFTNLQCSTSSNGNHIIVTVTGSYLPLFLQKVSQRYPVIEALSVPMKSTVSEEYKVVG</sequence>
<organism evidence="2 3">
    <name type="scientific">Alicyclobacillus ferrooxydans</name>
    <dbReference type="NCBI Taxonomy" id="471514"/>
    <lineage>
        <taxon>Bacteria</taxon>
        <taxon>Bacillati</taxon>
        <taxon>Bacillota</taxon>
        <taxon>Bacilli</taxon>
        <taxon>Bacillales</taxon>
        <taxon>Alicyclobacillaceae</taxon>
        <taxon>Alicyclobacillus</taxon>
    </lineage>
</organism>
<keyword evidence="1" id="KW-0812">Transmembrane</keyword>
<comment type="caution">
    <text evidence="2">The sequence shown here is derived from an EMBL/GenBank/DDBJ whole genome shotgun (WGS) entry which is preliminary data.</text>
</comment>
<name>A0A0P9GJS2_9BACL</name>
<dbReference type="PATRIC" id="fig|471514.4.peg.4910"/>
<dbReference type="EMBL" id="LJCO01000099">
    <property type="protein sequence ID" value="KPV40378.1"/>
    <property type="molecule type" value="Genomic_DNA"/>
</dbReference>
<keyword evidence="1" id="KW-1133">Transmembrane helix</keyword>
<accession>A0A0P9GJS2</accession>